<keyword evidence="2" id="KW-1133">Transmembrane helix</keyword>
<keyword evidence="2" id="KW-0812">Transmembrane</keyword>
<accession>A0A383CYY5</accession>
<evidence type="ECO:0000313" key="3">
    <source>
        <dbReference type="EMBL" id="SVE37274.1"/>
    </source>
</evidence>
<protein>
    <submittedName>
        <fullName evidence="3">Uncharacterized protein</fullName>
    </submittedName>
</protein>
<feature type="compositionally biased region" description="Basic and acidic residues" evidence="1">
    <location>
        <begin position="62"/>
        <end position="81"/>
    </location>
</feature>
<dbReference type="AlphaFoldDB" id="A0A383CYY5"/>
<gene>
    <name evidence="3" type="ORF">METZ01_LOCUS490128</name>
</gene>
<feature type="transmembrane region" description="Helical" evidence="2">
    <location>
        <begin position="101"/>
        <end position="127"/>
    </location>
</feature>
<proteinExistence type="predicted"/>
<keyword evidence="2" id="KW-0472">Membrane</keyword>
<name>A0A383CYY5_9ZZZZ</name>
<dbReference type="EMBL" id="UINC01212795">
    <property type="protein sequence ID" value="SVE37274.1"/>
    <property type="molecule type" value="Genomic_DNA"/>
</dbReference>
<evidence type="ECO:0000256" key="2">
    <source>
        <dbReference type="SAM" id="Phobius"/>
    </source>
</evidence>
<reference evidence="3" key="1">
    <citation type="submission" date="2018-05" db="EMBL/GenBank/DDBJ databases">
        <authorList>
            <person name="Lanie J.A."/>
            <person name="Ng W.-L."/>
            <person name="Kazmierczak K.M."/>
            <person name="Andrzejewski T.M."/>
            <person name="Davidsen T.M."/>
            <person name="Wayne K.J."/>
            <person name="Tettelin H."/>
            <person name="Glass J.I."/>
            <person name="Rusch D."/>
            <person name="Podicherti R."/>
            <person name="Tsui H.-C.T."/>
            <person name="Winkler M.E."/>
        </authorList>
    </citation>
    <scope>NUCLEOTIDE SEQUENCE</scope>
</reference>
<feature type="region of interest" description="Disordered" evidence="1">
    <location>
        <begin position="54"/>
        <end position="81"/>
    </location>
</feature>
<sequence length="128" mass="14613">MAAICPVCNKKIGWSDEYFYIDDGGIECHAYCMDEFNLNPEKYGGKKAIEKTEPLAEEEKEVAEQRNQRRKEQQQKIEDQSVHVKSFDMPFGDMVGFMVKWALASIPAFIILAIIGAIFFAIFGSLFF</sequence>
<evidence type="ECO:0000256" key="1">
    <source>
        <dbReference type="SAM" id="MobiDB-lite"/>
    </source>
</evidence>
<organism evidence="3">
    <name type="scientific">marine metagenome</name>
    <dbReference type="NCBI Taxonomy" id="408172"/>
    <lineage>
        <taxon>unclassified sequences</taxon>
        <taxon>metagenomes</taxon>
        <taxon>ecological metagenomes</taxon>
    </lineage>
</organism>